<sequence length="38" mass="4543">MNQWVCPSCGEINEYQDMRDETAMTCQYCRNLRRAKVV</sequence>
<protein>
    <submittedName>
        <fullName evidence="1">Uncharacterized protein</fullName>
    </submittedName>
</protein>
<proteinExistence type="predicted"/>
<evidence type="ECO:0000313" key="2">
    <source>
        <dbReference type="Proteomes" id="UP000028027"/>
    </source>
</evidence>
<keyword evidence="2" id="KW-1185">Reference proteome</keyword>
<name>A0A081S4V2_9ARCH</name>
<dbReference type="AlphaFoldDB" id="A0A081S4V2"/>
<dbReference type="EMBL" id="JNVL01000021">
    <property type="protein sequence ID" value="KER05955.1"/>
    <property type="molecule type" value="Genomic_DNA"/>
</dbReference>
<dbReference type="Proteomes" id="UP000028027">
    <property type="component" value="Unassembled WGS sequence"/>
</dbReference>
<gene>
    <name evidence="1" type="ORF">AAA799E16_01356</name>
</gene>
<organism evidence="1 2">
    <name type="scientific">Marine Group I thaumarchaeote SCGC AAA799-E16</name>
    <dbReference type="NCBI Taxonomy" id="1502292"/>
    <lineage>
        <taxon>Archaea</taxon>
        <taxon>Nitrososphaerota</taxon>
        <taxon>Marine Group I</taxon>
    </lineage>
</organism>
<reference evidence="1 2" key="1">
    <citation type="submission" date="2014-06" db="EMBL/GenBank/DDBJ databases">
        <authorList>
            <person name="Ngugi D.K."/>
            <person name="Blom J."/>
            <person name="Alam I."/>
            <person name="Rashid M."/>
            <person name="Ba Alawi W."/>
            <person name="Zhang G."/>
            <person name="Hikmawan T."/>
            <person name="Guan Y."/>
            <person name="Antunes A."/>
            <person name="Siam R."/>
            <person name="Eldorry H."/>
            <person name="Bajic V."/>
            <person name="Stingl U."/>
        </authorList>
    </citation>
    <scope>NUCLEOTIDE SEQUENCE [LARGE SCALE GENOMIC DNA]</scope>
    <source>
        <strain evidence="1">SCGC AAA799-E16</strain>
    </source>
</reference>
<accession>A0A081S4V2</accession>
<evidence type="ECO:0000313" key="1">
    <source>
        <dbReference type="EMBL" id="KER05955.1"/>
    </source>
</evidence>
<comment type="caution">
    <text evidence="1">The sequence shown here is derived from an EMBL/GenBank/DDBJ whole genome shotgun (WGS) entry which is preliminary data.</text>
</comment>